<evidence type="ECO:0000256" key="2">
    <source>
        <dbReference type="ARBA" id="ARBA00004574"/>
    </source>
</evidence>
<dbReference type="InterPro" id="IPR042617">
    <property type="entry name" value="CTC1-like"/>
</dbReference>
<feature type="region of interest" description="Disordered" evidence="9">
    <location>
        <begin position="714"/>
        <end position="771"/>
    </location>
</feature>
<evidence type="ECO:0000256" key="8">
    <source>
        <dbReference type="ARBA" id="ARBA00023242"/>
    </source>
</evidence>
<evidence type="ECO:0000256" key="4">
    <source>
        <dbReference type="ARBA" id="ARBA00016175"/>
    </source>
</evidence>
<evidence type="ECO:0000256" key="5">
    <source>
        <dbReference type="ARBA" id="ARBA00022454"/>
    </source>
</evidence>
<sequence>METPGRAGGSRAGSMEEPGGAERRWLRAARAFVCETLCPAGPGGGGAEQLADSVLRCLRSTWGGRSGELPLGYSFISISDLQCQQLTPCCSHMTWSTSDFKKWAHQGEVILPKQSVLPRTHLILIGYLMDGRRQEGKEKLMDGNLYVQDSTGSIPCELLHFESEWLELLFLFPSWAYIPQTSQGSAGYVEILADPVPVDPRPERVVDTIPIFYPATAAQLLSTRVPCQKRAKLNVAGELARLSTLLCIHHKTFFFLFLKCFTSAACVPVLVQKPPQLAWHHMLQLGHGYVLTALCMSGLKASGHKVFVTSFSSCLLPYCAEQVKEQPLEVAWRGGPIQPVSPEATVQLPLELTDEKLPVPAKESKILSYMGIITRVLNAKAGLYELDNKICLCLAYQQLLNSARGLRPGACVELRDVHLLQKPLASFPFVVVLGACLHSIVLLKGFSRLSTFHQPVASSGNLYMQLLFQYNLGLPLYLWLVSLLEMLEQRFCCFVGRRRLFIRSVPQGPGVAEKFLVPILNAVVPSKARVRDVHREILAEMHHCPLQQYQPLEPPCQAPPLSLLRSVAEQRSKEAFNPSQLLSPLEAQHMGTQELNRRLAWSYDTFSAESFQPRMVLLGVLRASCSSGSLQLRDKSASIPCVISRRDGSPFADTALLGSLLQVETYQLVVERFLQSDFPSWEQLRTLEHVRGRETRLYVQFCFEDVQILHTPEVQVQEGPTSSDSPSLGKKDVCSSKVELGSPEAKLPKLEGTSPGADSEEGCDRGQSSARGTSCMSRLFLVTQKEGLMSRNYLPAAEGDGEGQELQLSFQATILWMDKPQLWGHPRETGNLPELEQTNHQREDSEAQQRVLLLLFMGRSLRWFPFLHPGGLYRLIVPQCLDFGVFERPCLSPLQGRLLNQLGCPSCLIVSATWHLQHETWISCLAQPQVTSGSERAEMGQKVFSIPELLSNSFTGSLVSFSGEIVERTLCASPGNEKLSAPCSTRRQKGTLLPWDHSVKLSVSAAPGSPVVLDVYIAVAYLQHLWGLLPGAKILFQNLQRKISRFHNVYCTYIASSCISILALPPTCLLLSSNPAGIASKSPAAMSPSLVFLSNLLLQPHSLSQSQILCHLSCVLALSLQWICSVCSSVFREGRCSRHSPPCPSHTGVSQASAKILVEDGTGEALVLCKNQQVAAVLGLSPVEWKAVQSNVQRRGSIFIQHGGASARLGCVEEPQDLVTCYLKSLCRSRAICRPILLAFSLDRKSSKIPQPDSLQPRRFLCGEMEFVSRVGARLSLTCLNIQEADPKVLCGLSSKRIKTSIGHSA</sequence>
<organism evidence="11 12">
    <name type="scientific">Mauremys mutica</name>
    <name type="common">yellowpond turtle</name>
    <dbReference type="NCBI Taxonomy" id="74926"/>
    <lineage>
        <taxon>Eukaryota</taxon>
        <taxon>Metazoa</taxon>
        <taxon>Chordata</taxon>
        <taxon>Craniata</taxon>
        <taxon>Vertebrata</taxon>
        <taxon>Euteleostomi</taxon>
        <taxon>Archelosauria</taxon>
        <taxon>Testudinata</taxon>
        <taxon>Testudines</taxon>
        <taxon>Cryptodira</taxon>
        <taxon>Durocryptodira</taxon>
        <taxon>Testudinoidea</taxon>
        <taxon>Geoemydidae</taxon>
        <taxon>Geoemydinae</taxon>
        <taxon>Mauremys</taxon>
    </lineage>
</organism>
<evidence type="ECO:0000256" key="3">
    <source>
        <dbReference type="ARBA" id="ARBA00006332"/>
    </source>
</evidence>
<dbReference type="Proteomes" id="UP000827986">
    <property type="component" value="Unassembled WGS sequence"/>
</dbReference>
<feature type="region of interest" description="Disordered" evidence="9">
    <location>
        <begin position="1"/>
        <end position="20"/>
    </location>
</feature>
<dbReference type="PANTHER" id="PTHR14865">
    <property type="entry name" value="CST COMPLEX SUBUNIT CTC1"/>
    <property type="match status" value="1"/>
</dbReference>
<dbReference type="PANTHER" id="PTHR14865:SF2">
    <property type="entry name" value="CST COMPLEX SUBUNIT CTC1"/>
    <property type="match status" value="1"/>
</dbReference>
<keyword evidence="10" id="KW-0472">Membrane</keyword>
<feature type="transmembrane region" description="Helical" evidence="10">
    <location>
        <begin position="462"/>
        <end position="481"/>
    </location>
</feature>
<accession>A0A9D3XX15</accession>
<keyword evidence="10" id="KW-0812">Transmembrane</keyword>
<evidence type="ECO:0000256" key="1">
    <source>
        <dbReference type="ARBA" id="ARBA00004123"/>
    </source>
</evidence>
<dbReference type="GO" id="GO:0042162">
    <property type="term" value="F:telomeric DNA binding"/>
    <property type="evidence" value="ECO:0007669"/>
    <property type="project" value="TreeGrafter"/>
</dbReference>
<evidence type="ECO:0000256" key="6">
    <source>
        <dbReference type="ARBA" id="ARBA00022895"/>
    </source>
</evidence>
<protein>
    <recommendedName>
        <fullName evidence="4">CST complex subunit CTC1</fullName>
    </recommendedName>
</protein>
<dbReference type="EMBL" id="JAHDVG010000463">
    <property type="protein sequence ID" value="KAH1186830.1"/>
    <property type="molecule type" value="Genomic_DNA"/>
</dbReference>
<evidence type="ECO:0000256" key="7">
    <source>
        <dbReference type="ARBA" id="ARBA00023125"/>
    </source>
</evidence>
<keyword evidence="12" id="KW-1185">Reference proteome</keyword>
<keyword evidence="5" id="KW-0158">Chromosome</keyword>
<keyword evidence="7" id="KW-0238">DNA-binding</keyword>
<dbReference type="GO" id="GO:0045740">
    <property type="term" value="P:positive regulation of DNA replication"/>
    <property type="evidence" value="ECO:0007669"/>
    <property type="project" value="TreeGrafter"/>
</dbReference>
<keyword evidence="10" id="KW-1133">Transmembrane helix</keyword>
<dbReference type="GO" id="GO:1990879">
    <property type="term" value="C:CST complex"/>
    <property type="evidence" value="ECO:0007669"/>
    <property type="project" value="TreeGrafter"/>
</dbReference>
<dbReference type="GO" id="GO:0010833">
    <property type="term" value="P:telomere maintenance via telomere lengthening"/>
    <property type="evidence" value="ECO:0007669"/>
    <property type="project" value="TreeGrafter"/>
</dbReference>
<keyword evidence="6" id="KW-0779">Telomere</keyword>
<dbReference type="Pfam" id="PF15489">
    <property type="entry name" value="CTC1"/>
    <property type="match status" value="1"/>
</dbReference>
<gene>
    <name evidence="11" type="ORF">KIL84_019579</name>
</gene>
<feature type="compositionally biased region" description="Gly residues" evidence="9">
    <location>
        <begin position="1"/>
        <end position="11"/>
    </location>
</feature>
<dbReference type="GO" id="GO:0003697">
    <property type="term" value="F:single-stranded DNA binding"/>
    <property type="evidence" value="ECO:0007669"/>
    <property type="project" value="InterPro"/>
</dbReference>
<keyword evidence="8" id="KW-0539">Nucleus</keyword>
<evidence type="ECO:0000313" key="12">
    <source>
        <dbReference type="Proteomes" id="UP000827986"/>
    </source>
</evidence>
<feature type="transmembrane region" description="Helical" evidence="10">
    <location>
        <begin position="424"/>
        <end position="442"/>
    </location>
</feature>
<reference evidence="11" key="1">
    <citation type="submission" date="2021-09" db="EMBL/GenBank/DDBJ databases">
        <title>The genome of Mauremys mutica provides insights into the evolution of semi-aquatic lifestyle.</title>
        <authorList>
            <person name="Gong S."/>
            <person name="Gao Y."/>
        </authorList>
    </citation>
    <scope>NUCLEOTIDE SEQUENCE</scope>
    <source>
        <strain evidence="11">MM-2020</strain>
        <tissue evidence="11">Muscle</tissue>
    </source>
</reference>
<evidence type="ECO:0000256" key="10">
    <source>
        <dbReference type="SAM" id="Phobius"/>
    </source>
</evidence>
<evidence type="ECO:0000256" key="9">
    <source>
        <dbReference type="SAM" id="MobiDB-lite"/>
    </source>
</evidence>
<proteinExistence type="inferred from homology"/>
<comment type="caution">
    <text evidence="11">The sequence shown here is derived from an EMBL/GenBank/DDBJ whole genome shotgun (WGS) entry which is preliminary data.</text>
</comment>
<name>A0A9D3XX15_9SAUR</name>
<comment type="subcellular location">
    <subcellularLocation>
        <location evidence="2">Chromosome</location>
        <location evidence="2">Telomere</location>
    </subcellularLocation>
    <subcellularLocation>
        <location evidence="1">Nucleus</location>
    </subcellularLocation>
</comment>
<comment type="similarity">
    <text evidence="3">Belongs to the CTC1 family.</text>
</comment>
<dbReference type="InterPro" id="IPR029156">
    <property type="entry name" value="CTC1"/>
</dbReference>
<evidence type="ECO:0000313" key="11">
    <source>
        <dbReference type="EMBL" id="KAH1186830.1"/>
    </source>
</evidence>